<reference evidence="2" key="1">
    <citation type="journal article" date="2021" name="Nat. Commun.">
        <title>Genetic determinants of endophytism in the Arabidopsis root mycobiome.</title>
        <authorList>
            <person name="Mesny F."/>
            <person name="Miyauchi S."/>
            <person name="Thiergart T."/>
            <person name="Pickel B."/>
            <person name="Atanasova L."/>
            <person name="Karlsson M."/>
            <person name="Huettel B."/>
            <person name="Barry K.W."/>
            <person name="Haridas S."/>
            <person name="Chen C."/>
            <person name="Bauer D."/>
            <person name="Andreopoulos W."/>
            <person name="Pangilinan J."/>
            <person name="LaButti K."/>
            <person name="Riley R."/>
            <person name="Lipzen A."/>
            <person name="Clum A."/>
            <person name="Drula E."/>
            <person name="Henrissat B."/>
            <person name="Kohler A."/>
            <person name="Grigoriev I.V."/>
            <person name="Martin F.M."/>
            <person name="Hacquard S."/>
        </authorList>
    </citation>
    <scope>NUCLEOTIDE SEQUENCE</scope>
    <source>
        <strain evidence="2">MPI-CAGE-AT-0147</strain>
    </source>
</reference>
<evidence type="ECO:0000256" key="1">
    <source>
        <dbReference type="SAM" id="MobiDB-lite"/>
    </source>
</evidence>
<proteinExistence type="predicted"/>
<feature type="region of interest" description="Disordered" evidence="1">
    <location>
        <begin position="150"/>
        <end position="190"/>
    </location>
</feature>
<evidence type="ECO:0000313" key="3">
    <source>
        <dbReference type="Proteomes" id="UP000738349"/>
    </source>
</evidence>
<keyword evidence="3" id="KW-1185">Reference proteome</keyword>
<dbReference type="AlphaFoldDB" id="A0A9P9IDN7"/>
<dbReference type="OrthoDB" id="10467461at2759"/>
<dbReference type="Proteomes" id="UP000738349">
    <property type="component" value="Unassembled WGS sequence"/>
</dbReference>
<evidence type="ECO:0000313" key="2">
    <source>
        <dbReference type="EMBL" id="KAH7115670.1"/>
    </source>
</evidence>
<name>A0A9P9IDN7_9HYPO</name>
<sequence>MRDAPMIPEILQKLGYDHDLGKTKLFEAIRPLFKDLKSNPSRWSHPHDRNCREEIANRLLRREGESFWGETSSQKLQLTKDREKIRDLLVVLFFRMIESNLMVQENSAAPNALQIEENNQGDGSHEDEEQAYNNRFSLTSSHYISAGDGGARITATPTSSSWQTGNNLSPTSGQAPTNTYDRSGPKHSELTRNIPRLLGNALSLLKMKNVQWQKGSCCVRPAT</sequence>
<feature type="compositionally biased region" description="Polar residues" evidence="1">
    <location>
        <begin position="155"/>
        <end position="181"/>
    </location>
</feature>
<organism evidence="2 3">
    <name type="scientific">Dactylonectria macrodidyma</name>
    <dbReference type="NCBI Taxonomy" id="307937"/>
    <lineage>
        <taxon>Eukaryota</taxon>
        <taxon>Fungi</taxon>
        <taxon>Dikarya</taxon>
        <taxon>Ascomycota</taxon>
        <taxon>Pezizomycotina</taxon>
        <taxon>Sordariomycetes</taxon>
        <taxon>Hypocreomycetidae</taxon>
        <taxon>Hypocreales</taxon>
        <taxon>Nectriaceae</taxon>
        <taxon>Dactylonectria</taxon>
    </lineage>
</organism>
<protein>
    <submittedName>
        <fullName evidence="2">Uncharacterized protein</fullName>
    </submittedName>
</protein>
<gene>
    <name evidence="2" type="ORF">EDB81DRAFT_767594</name>
</gene>
<comment type="caution">
    <text evidence="2">The sequence shown here is derived from an EMBL/GenBank/DDBJ whole genome shotgun (WGS) entry which is preliminary data.</text>
</comment>
<accession>A0A9P9IDN7</accession>
<dbReference type="EMBL" id="JAGMUV010000030">
    <property type="protein sequence ID" value="KAH7115670.1"/>
    <property type="molecule type" value="Genomic_DNA"/>
</dbReference>